<proteinExistence type="predicted"/>
<name>A0ACB9YTH1_9PEZI</name>
<evidence type="ECO:0000313" key="2">
    <source>
        <dbReference type="Proteomes" id="UP001497700"/>
    </source>
</evidence>
<organism evidence="1 2">
    <name type="scientific">Hypoxylon rubiginosum</name>
    <dbReference type="NCBI Taxonomy" id="110542"/>
    <lineage>
        <taxon>Eukaryota</taxon>
        <taxon>Fungi</taxon>
        <taxon>Dikarya</taxon>
        <taxon>Ascomycota</taxon>
        <taxon>Pezizomycotina</taxon>
        <taxon>Sordariomycetes</taxon>
        <taxon>Xylariomycetidae</taxon>
        <taxon>Xylariales</taxon>
        <taxon>Hypoxylaceae</taxon>
        <taxon>Hypoxylon</taxon>
    </lineage>
</organism>
<reference evidence="1 2" key="1">
    <citation type="journal article" date="2022" name="New Phytol.">
        <title>Ecological generalism drives hyperdiversity of secondary metabolite gene clusters in xylarialean endophytes.</title>
        <authorList>
            <person name="Franco M.E.E."/>
            <person name="Wisecaver J.H."/>
            <person name="Arnold A.E."/>
            <person name="Ju Y.M."/>
            <person name="Slot J.C."/>
            <person name="Ahrendt S."/>
            <person name="Moore L.P."/>
            <person name="Eastman K.E."/>
            <person name="Scott K."/>
            <person name="Konkel Z."/>
            <person name="Mondo S.J."/>
            <person name="Kuo A."/>
            <person name="Hayes R.D."/>
            <person name="Haridas S."/>
            <person name="Andreopoulos B."/>
            <person name="Riley R."/>
            <person name="LaButti K."/>
            <person name="Pangilinan J."/>
            <person name="Lipzen A."/>
            <person name="Amirebrahimi M."/>
            <person name="Yan J."/>
            <person name="Adam C."/>
            <person name="Keymanesh K."/>
            <person name="Ng V."/>
            <person name="Louie K."/>
            <person name="Northen T."/>
            <person name="Drula E."/>
            <person name="Henrissat B."/>
            <person name="Hsieh H.M."/>
            <person name="Youens-Clark K."/>
            <person name="Lutzoni F."/>
            <person name="Miadlikowska J."/>
            <person name="Eastwood D.C."/>
            <person name="Hamelin R.C."/>
            <person name="Grigoriev I.V."/>
            <person name="U'Ren J.M."/>
        </authorList>
    </citation>
    <scope>NUCLEOTIDE SEQUENCE [LARGE SCALE GENOMIC DNA]</scope>
    <source>
        <strain evidence="1 2">CBS 119005</strain>
    </source>
</reference>
<protein>
    <submittedName>
        <fullName evidence="1">Uncharacterized protein</fullName>
    </submittedName>
</protein>
<sequence length="156" mass="17205">MATTEPPRSVSNRLEAWGSTYPYHPLCSSIRLLPNTYKSSFAPTGLATLVTALHFRPLQVRPMLFVPILLFSSYANLQGFKIDSAGITAAASGTYALLAMRRRPGAFMKRFSIRGIVRGTAVGIGAINTAAGGWVYATGNREREKEERRDNPRWVE</sequence>
<gene>
    <name evidence="1" type="ORF">F4820DRAFT_23643</name>
</gene>
<keyword evidence="2" id="KW-1185">Reference proteome</keyword>
<comment type="caution">
    <text evidence="1">The sequence shown here is derived from an EMBL/GenBank/DDBJ whole genome shotgun (WGS) entry which is preliminary data.</text>
</comment>
<accession>A0ACB9YTH1</accession>
<evidence type="ECO:0000313" key="1">
    <source>
        <dbReference type="EMBL" id="KAI4862406.1"/>
    </source>
</evidence>
<dbReference type="EMBL" id="MU393526">
    <property type="protein sequence ID" value="KAI4862406.1"/>
    <property type="molecule type" value="Genomic_DNA"/>
</dbReference>
<dbReference type="Proteomes" id="UP001497700">
    <property type="component" value="Unassembled WGS sequence"/>
</dbReference>